<feature type="domain" description="Short chain dehydrogenase-like proteobacteria" evidence="3">
    <location>
        <begin position="310"/>
        <end position="408"/>
    </location>
</feature>
<dbReference type="CDD" id="cd05233">
    <property type="entry name" value="SDR_c"/>
    <property type="match status" value="1"/>
</dbReference>
<dbReference type="Proteomes" id="UP000265848">
    <property type="component" value="Unassembled WGS sequence"/>
</dbReference>
<evidence type="ECO:0000256" key="1">
    <source>
        <dbReference type="ARBA" id="ARBA00006484"/>
    </source>
</evidence>
<accession>A0A399J4L3</accession>
<dbReference type="AlphaFoldDB" id="A0A399J4L3"/>
<evidence type="ECO:0000259" key="3">
    <source>
        <dbReference type="Pfam" id="PF21777"/>
    </source>
</evidence>
<evidence type="ECO:0000313" key="5">
    <source>
        <dbReference type="Proteomes" id="UP000265848"/>
    </source>
</evidence>
<dbReference type="Pfam" id="PF21777">
    <property type="entry name" value="SDR-like"/>
    <property type="match status" value="1"/>
</dbReference>
<dbReference type="Pfam" id="PF13561">
    <property type="entry name" value="adh_short_C2"/>
    <property type="match status" value="1"/>
</dbReference>
<dbReference type="PANTHER" id="PTHR43639">
    <property type="entry name" value="OXIDOREDUCTASE, SHORT-CHAIN DEHYDROGENASE/REDUCTASE FAMILY (AFU_ORTHOLOGUE AFUA_5G02870)"/>
    <property type="match status" value="1"/>
</dbReference>
<keyword evidence="5" id="KW-1185">Reference proteome</keyword>
<organism evidence="4 5">
    <name type="scientific">Pseudooceanicola sediminis</name>
    <dbReference type="NCBI Taxonomy" id="2211117"/>
    <lineage>
        <taxon>Bacteria</taxon>
        <taxon>Pseudomonadati</taxon>
        <taxon>Pseudomonadota</taxon>
        <taxon>Alphaproteobacteria</taxon>
        <taxon>Rhodobacterales</taxon>
        <taxon>Paracoccaceae</taxon>
        <taxon>Pseudooceanicola</taxon>
    </lineage>
</organism>
<dbReference type="PANTHER" id="PTHR43639:SF1">
    <property type="entry name" value="SHORT-CHAIN DEHYDROGENASE_REDUCTASE FAMILY PROTEIN"/>
    <property type="match status" value="1"/>
</dbReference>
<dbReference type="EMBL" id="QWJJ01000007">
    <property type="protein sequence ID" value="RII38912.1"/>
    <property type="molecule type" value="Genomic_DNA"/>
</dbReference>
<reference evidence="4 5" key="1">
    <citation type="submission" date="2018-08" db="EMBL/GenBank/DDBJ databases">
        <title>Pseudooceanicola sediminis CY03 in the family Rhodobacteracea.</title>
        <authorList>
            <person name="Zhang Y.-J."/>
        </authorList>
    </citation>
    <scope>NUCLEOTIDE SEQUENCE [LARGE SCALE GENOMIC DNA]</scope>
    <source>
        <strain evidence="4 5">CY03</strain>
    </source>
</reference>
<evidence type="ECO:0000256" key="2">
    <source>
        <dbReference type="ARBA" id="ARBA00023002"/>
    </source>
</evidence>
<dbReference type="InterPro" id="IPR048623">
    <property type="entry name" value="SDR-like_proteobact"/>
</dbReference>
<dbReference type="InterPro" id="IPR036291">
    <property type="entry name" value="NAD(P)-bd_dom_sf"/>
</dbReference>
<dbReference type="FunFam" id="3.40.50.720:FF:000084">
    <property type="entry name" value="Short-chain dehydrogenase reductase"/>
    <property type="match status" value="1"/>
</dbReference>
<evidence type="ECO:0000313" key="4">
    <source>
        <dbReference type="EMBL" id="RII38912.1"/>
    </source>
</evidence>
<protein>
    <submittedName>
        <fullName evidence="4">SDR family oxidoreductase</fullName>
    </submittedName>
</protein>
<dbReference type="InterPro" id="IPR002347">
    <property type="entry name" value="SDR_fam"/>
</dbReference>
<gene>
    <name evidence="4" type="ORF">DL237_09510</name>
</gene>
<sequence length="414" mass="42478">MGGDMQEQRSKVALVTGGASGIGWAICARLARKGYRVALADVDRAKARTALGTLGSQHVDFHVDLTGKGQARLLPDRVMKAMGRLDLVINNAGMTDSSGRGIACLPQADFARLVDLNLVAPEQICKSACELLPEGGRIINLSSGAAYRPLALRGPYSATKAAVTALTAALDARIAQRGIRVSAVAPGYTLTPLVEELAAAGRVDLDQVAAGIPLGRIALPGDIASAVAFLASPGGAALGGQTLVVDGGGQLGTAPDTTWPQIGRHAQGATLLITDQRLNEIEADLRASALPTGLPLGCVIDARGLQRGEPAAAALTRLHALARACAGHAARSTDFSLLVVSAQDDTPAGHAATAATAMLVRTLALEWAPARIRVNALIWRGTPDETLGSLCRFLCSSEAALVTGQCLEGGPSPP</sequence>
<dbReference type="SUPFAM" id="SSF51735">
    <property type="entry name" value="NAD(P)-binding Rossmann-fold domains"/>
    <property type="match status" value="2"/>
</dbReference>
<name>A0A399J4L3_9RHOB</name>
<keyword evidence="2" id="KW-0560">Oxidoreductase</keyword>
<proteinExistence type="inferred from homology"/>
<comment type="similarity">
    <text evidence="1">Belongs to the short-chain dehydrogenases/reductases (SDR) family.</text>
</comment>
<dbReference type="PRINTS" id="PR00080">
    <property type="entry name" value="SDRFAMILY"/>
</dbReference>
<dbReference type="GO" id="GO:0016491">
    <property type="term" value="F:oxidoreductase activity"/>
    <property type="evidence" value="ECO:0007669"/>
    <property type="project" value="UniProtKB-KW"/>
</dbReference>
<comment type="caution">
    <text evidence="4">The sequence shown here is derived from an EMBL/GenBank/DDBJ whole genome shotgun (WGS) entry which is preliminary data.</text>
</comment>
<dbReference type="PRINTS" id="PR00081">
    <property type="entry name" value="GDHRDH"/>
</dbReference>
<dbReference type="Gene3D" id="3.40.50.720">
    <property type="entry name" value="NAD(P)-binding Rossmann-like Domain"/>
    <property type="match status" value="2"/>
</dbReference>